<dbReference type="PANTHER" id="PTHR42973">
    <property type="entry name" value="BINDING OXIDOREDUCTASE, PUTATIVE (AFU_ORTHOLOGUE AFUA_1G17690)-RELATED"/>
    <property type="match status" value="1"/>
</dbReference>
<keyword evidence="5" id="KW-0560">Oxidoreductase</keyword>
<feature type="domain" description="FAD-binding PCMH-type" evidence="7">
    <location>
        <begin position="62"/>
        <end position="229"/>
    </location>
</feature>
<dbReference type="Gene3D" id="3.40.462.20">
    <property type="match status" value="1"/>
</dbReference>
<organism evidence="8 9">
    <name type="scientific">Jiangella anatolica</name>
    <dbReference type="NCBI Taxonomy" id="2670374"/>
    <lineage>
        <taxon>Bacteria</taxon>
        <taxon>Bacillati</taxon>
        <taxon>Actinomycetota</taxon>
        <taxon>Actinomycetes</taxon>
        <taxon>Jiangellales</taxon>
        <taxon>Jiangellaceae</taxon>
        <taxon>Jiangella</taxon>
    </lineage>
</organism>
<dbReference type="InterPro" id="IPR016169">
    <property type="entry name" value="FAD-bd_PCMH_sub2"/>
</dbReference>
<evidence type="ECO:0000313" key="8">
    <source>
        <dbReference type="EMBL" id="PZF84630.1"/>
    </source>
</evidence>
<accession>A0A2W2BH71</accession>
<dbReference type="PROSITE" id="PS51387">
    <property type="entry name" value="FAD_PCMH"/>
    <property type="match status" value="1"/>
</dbReference>
<dbReference type="SUPFAM" id="SSF56176">
    <property type="entry name" value="FAD-binding/transporter-associated domain-like"/>
    <property type="match status" value="1"/>
</dbReference>
<evidence type="ECO:0000256" key="3">
    <source>
        <dbReference type="ARBA" id="ARBA00022630"/>
    </source>
</evidence>
<name>A0A2W2BH71_9ACTN</name>
<dbReference type="InterPro" id="IPR012951">
    <property type="entry name" value="BBE"/>
</dbReference>
<feature type="region of interest" description="Disordered" evidence="6">
    <location>
        <begin position="1"/>
        <end position="27"/>
    </location>
</feature>
<dbReference type="InterPro" id="IPR050416">
    <property type="entry name" value="FAD-linked_Oxidoreductase"/>
</dbReference>
<comment type="caution">
    <text evidence="8">The sequence shown here is derived from an EMBL/GenBank/DDBJ whole genome shotgun (WGS) entry which is preliminary data.</text>
</comment>
<dbReference type="AlphaFoldDB" id="A0A2W2BH71"/>
<evidence type="ECO:0000259" key="7">
    <source>
        <dbReference type="PROSITE" id="PS51387"/>
    </source>
</evidence>
<keyword evidence="3" id="KW-0285">Flavoprotein</keyword>
<keyword evidence="9" id="KW-1185">Reference proteome</keyword>
<reference evidence="8 9" key="1">
    <citation type="submission" date="2018-01" db="EMBL/GenBank/DDBJ databases">
        <title>Draft genome sequence of Jiangella sp. GTF31.</title>
        <authorList>
            <person name="Sahin N."/>
            <person name="Ay H."/>
            <person name="Saygin H."/>
        </authorList>
    </citation>
    <scope>NUCLEOTIDE SEQUENCE [LARGE SCALE GENOMIC DNA]</scope>
    <source>
        <strain evidence="8 9">GTF31</strain>
    </source>
</reference>
<comment type="similarity">
    <text evidence="2">Belongs to the oxygen-dependent FAD-linked oxidoreductase family.</text>
</comment>
<dbReference type="EMBL" id="POTW01000014">
    <property type="protein sequence ID" value="PZF84630.1"/>
    <property type="molecule type" value="Genomic_DNA"/>
</dbReference>
<evidence type="ECO:0000313" key="9">
    <source>
        <dbReference type="Proteomes" id="UP000248764"/>
    </source>
</evidence>
<feature type="compositionally biased region" description="Basic and acidic residues" evidence="6">
    <location>
        <begin position="16"/>
        <end position="26"/>
    </location>
</feature>
<evidence type="ECO:0000256" key="4">
    <source>
        <dbReference type="ARBA" id="ARBA00022827"/>
    </source>
</evidence>
<protein>
    <recommendedName>
        <fullName evidence="7">FAD-binding PCMH-type domain-containing protein</fullName>
    </recommendedName>
</protein>
<keyword evidence="4" id="KW-0274">FAD</keyword>
<evidence type="ECO:0000256" key="5">
    <source>
        <dbReference type="ARBA" id="ARBA00023002"/>
    </source>
</evidence>
<proteinExistence type="inferred from homology"/>
<dbReference type="Gene3D" id="3.30.43.10">
    <property type="entry name" value="Uridine Diphospho-n-acetylenolpyruvylglucosamine Reductase, domain 2"/>
    <property type="match status" value="1"/>
</dbReference>
<evidence type="ECO:0000256" key="2">
    <source>
        <dbReference type="ARBA" id="ARBA00005466"/>
    </source>
</evidence>
<dbReference type="GO" id="GO:0071949">
    <property type="term" value="F:FAD binding"/>
    <property type="evidence" value="ECO:0007669"/>
    <property type="project" value="InterPro"/>
</dbReference>
<dbReference type="InterPro" id="IPR036318">
    <property type="entry name" value="FAD-bd_PCMH-like_sf"/>
</dbReference>
<dbReference type="InterPro" id="IPR016166">
    <property type="entry name" value="FAD-bd_PCMH"/>
</dbReference>
<dbReference type="InterPro" id="IPR016167">
    <property type="entry name" value="FAD-bd_PCMH_sub1"/>
</dbReference>
<dbReference type="InterPro" id="IPR006094">
    <property type="entry name" value="Oxid_FAD_bind_N"/>
</dbReference>
<comment type="cofactor">
    <cofactor evidence="1">
        <name>FAD</name>
        <dbReference type="ChEBI" id="CHEBI:57692"/>
    </cofactor>
</comment>
<dbReference type="Pfam" id="PF01565">
    <property type="entry name" value="FAD_binding_4"/>
    <property type="match status" value="1"/>
</dbReference>
<evidence type="ECO:0000256" key="1">
    <source>
        <dbReference type="ARBA" id="ARBA00001974"/>
    </source>
</evidence>
<dbReference type="Pfam" id="PF08031">
    <property type="entry name" value="BBE"/>
    <property type="match status" value="1"/>
</dbReference>
<dbReference type="GO" id="GO:0016491">
    <property type="term" value="F:oxidoreductase activity"/>
    <property type="evidence" value="ECO:0007669"/>
    <property type="project" value="UniProtKB-KW"/>
</dbReference>
<dbReference type="PANTHER" id="PTHR42973:SF39">
    <property type="entry name" value="FAD-BINDING PCMH-TYPE DOMAIN-CONTAINING PROTEIN"/>
    <property type="match status" value="1"/>
</dbReference>
<evidence type="ECO:0000256" key="6">
    <source>
        <dbReference type="SAM" id="MobiDB-lite"/>
    </source>
</evidence>
<dbReference type="Proteomes" id="UP000248764">
    <property type="component" value="Unassembled WGS sequence"/>
</dbReference>
<gene>
    <name evidence="8" type="ORF">C1I92_08305</name>
</gene>
<feature type="compositionally biased region" description="Basic residues" evidence="6">
    <location>
        <begin position="1"/>
        <end position="10"/>
    </location>
</feature>
<dbReference type="Gene3D" id="3.30.465.10">
    <property type="match status" value="1"/>
</dbReference>
<sequence length="477" mass="49952">MAFHPSRCRTRPADWAGHRDPQHRMESPMIDIDGFRSTLTGRAYAPGDDGYDDVRQPWNLNIDQSPAVVVAAENAGDVQAAVRLARDNDLPFSVLSSGHGLPRGNDGVVVNVSRFAGVDVDAARQVARIDAGARWRAVLEAAAPDSLAGLSGTAPTVGAVGYTLGGGIGLLLRRYGFAADSIVAADVVTADGSLVRAAADENPDLLWALKGGGGNFGVVTSLEVRLYEVPTVHNGMMIYPGARAGEVLRAWAEWTSGVSDDVTSAVMVMTFPPLPAVPEPLRGQHVAMVRATVADGDASAVDALRDTLGAPLVDRFGPQTYLEAALSGNEPTDPMPTAGRSTAFTELSDAAIDGLIELVAPGSPVPGVDIRHLGGAAAKDEDSPLSHRDTRFVAAANALAATPEQRAAVQDRLDSGFAALAPHSGPVGVFNFLAPGSSPEVVEAAFAPAAYQRLRDVKRTWDPQNVFQYTHNIPPAV</sequence>